<evidence type="ECO:0000313" key="5">
    <source>
        <dbReference type="EMBL" id="GFH78687.1"/>
    </source>
</evidence>
<feature type="region of interest" description="Disordered" evidence="3">
    <location>
        <begin position="80"/>
        <end position="111"/>
    </location>
</feature>
<comment type="caution">
    <text evidence="6">The sequence shown here is derived from an EMBL/GenBank/DDBJ whole genome shotgun (WGS) entry which is preliminary data.</text>
</comment>
<dbReference type="EMBL" id="BLLO01000020">
    <property type="protein sequence ID" value="GFH78687.1"/>
    <property type="molecule type" value="Genomic_DNA"/>
</dbReference>
<sequence>MDAAQLQRLKSALAAMRDGNFRRRLTVTGDGVMAEVAALFNEVADRNLHLTGELSRVRRTVGREGKLTERLENRGLRGLLGVGDRGVQRSRRRPGPPRVRGGPGTLRGRRR</sequence>
<evidence type="ECO:0000256" key="3">
    <source>
        <dbReference type="SAM" id="MobiDB-lite"/>
    </source>
</evidence>
<evidence type="ECO:0000259" key="4">
    <source>
        <dbReference type="PROSITE" id="PS50885"/>
    </source>
</evidence>
<dbReference type="Proteomes" id="UP000480804">
    <property type="component" value="Unassembled WGS sequence"/>
</dbReference>
<evidence type="ECO:0000313" key="6">
    <source>
        <dbReference type="EMBL" id="GGU67594.1"/>
    </source>
</evidence>
<reference evidence="6" key="3">
    <citation type="submission" date="2020-09" db="EMBL/GenBank/DDBJ databases">
        <authorList>
            <person name="Sun Q."/>
            <person name="Ohkuma M."/>
        </authorList>
    </citation>
    <scope>NUCLEOTIDE SEQUENCE</scope>
    <source>
        <strain evidence="6">JCM 4136</strain>
    </source>
</reference>
<dbReference type="CDD" id="cd06225">
    <property type="entry name" value="HAMP"/>
    <property type="match status" value="1"/>
</dbReference>
<organism evidence="6 8">
    <name type="scientific">Streptomyces gougerotii</name>
    <dbReference type="NCBI Taxonomy" id="53448"/>
    <lineage>
        <taxon>Bacteria</taxon>
        <taxon>Bacillati</taxon>
        <taxon>Actinomycetota</taxon>
        <taxon>Actinomycetes</taxon>
        <taxon>Kitasatosporales</taxon>
        <taxon>Streptomycetaceae</taxon>
        <taxon>Streptomyces</taxon>
        <taxon>Streptomyces diastaticus group</taxon>
    </lineage>
</organism>
<evidence type="ECO:0000313" key="8">
    <source>
        <dbReference type="Proteomes" id="UP000660975"/>
    </source>
</evidence>
<dbReference type="GO" id="GO:0016020">
    <property type="term" value="C:membrane"/>
    <property type="evidence" value="ECO:0007669"/>
    <property type="project" value="InterPro"/>
</dbReference>
<keyword evidence="2" id="KW-0472">Membrane</keyword>
<proteinExistence type="predicted"/>
<feature type="domain" description="HAMP" evidence="4">
    <location>
        <begin position="3"/>
        <end position="52"/>
    </location>
</feature>
<dbReference type="GO" id="GO:0007165">
    <property type="term" value="P:signal transduction"/>
    <property type="evidence" value="ECO:0007669"/>
    <property type="project" value="InterPro"/>
</dbReference>
<evidence type="ECO:0000256" key="1">
    <source>
        <dbReference type="ARBA" id="ARBA00022692"/>
    </source>
</evidence>
<evidence type="ECO:0000256" key="2">
    <source>
        <dbReference type="ARBA" id="ARBA00022989"/>
    </source>
</evidence>
<gene>
    <name evidence="6" type="ORF">GCM10010227_21400</name>
    <name evidence="5" type="ORF">Sgou_33570</name>
</gene>
<dbReference type="InterPro" id="IPR003660">
    <property type="entry name" value="HAMP_dom"/>
</dbReference>
<reference evidence="6" key="1">
    <citation type="journal article" date="2014" name="Int. J. Syst. Evol. Microbiol.">
        <title>Complete genome sequence of Corynebacterium casei LMG S-19264T (=DSM 44701T), isolated from a smear-ripened cheese.</title>
        <authorList>
            <consortium name="US DOE Joint Genome Institute (JGI-PGF)"/>
            <person name="Walter F."/>
            <person name="Albersmeier A."/>
            <person name="Kalinowski J."/>
            <person name="Ruckert C."/>
        </authorList>
    </citation>
    <scope>NUCLEOTIDE SEQUENCE</scope>
    <source>
        <strain evidence="6">JCM 4136</strain>
    </source>
</reference>
<reference evidence="5 7" key="2">
    <citation type="submission" date="2020-02" db="EMBL/GenBank/DDBJ databases">
        <title>Whole genome shotgun sequence of Streptomyces gougerotii NBRC 13043.</title>
        <authorList>
            <person name="Ichikawa N."/>
            <person name="Komaki H."/>
            <person name="Tamura T."/>
        </authorList>
    </citation>
    <scope>NUCLEOTIDE SEQUENCE [LARGE SCALE GENOMIC DNA]</scope>
    <source>
        <strain evidence="5 7">NBRC 13043</strain>
    </source>
</reference>
<dbReference type="PROSITE" id="PS50885">
    <property type="entry name" value="HAMP"/>
    <property type="match status" value="1"/>
</dbReference>
<accession>A0A8H9HIE8</accession>
<keyword evidence="1" id="KW-0812">Transmembrane</keyword>
<dbReference type="EMBL" id="BMSC01000005">
    <property type="protein sequence ID" value="GGU67594.1"/>
    <property type="molecule type" value="Genomic_DNA"/>
</dbReference>
<dbReference type="Proteomes" id="UP000660975">
    <property type="component" value="Unassembled WGS sequence"/>
</dbReference>
<keyword evidence="7" id="KW-1185">Reference proteome</keyword>
<dbReference type="AlphaFoldDB" id="A0A8H9HIE8"/>
<protein>
    <recommendedName>
        <fullName evidence="4">HAMP domain-containing protein</fullName>
    </recommendedName>
</protein>
<name>A0A8H9HIE8_9ACTN</name>
<keyword evidence="2" id="KW-1133">Transmembrane helix</keyword>
<evidence type="ECO:0000313" key="7">
    <source>
        <dbReference type="Proteomes" id="UP000480804"/>
    </source>
</evidence>